<dbReference type="InterPro" id="IPR007861">
    <property type="entry name" value="DNA_mismatch_repair_MutS_clamp"/>
</dbReference>
<evidence type="ECO:0000256" key="6">
    <source>
        <dbReference type="ARBA" id="ARBA00023125"/>
    </source>
</evidence>
<keyword evidence="7 9" id="KW-0234">DNA repair</keyword>
<dbReference type="Pfam" id="PF05188">
    <property type="entry name" value="MutS_II"/>
    <property type="match status" value="1"/>
</dbReference>
<feature type="domain" description="DNA mismatch repair proteins mutS family" evidence="12">
    <location>
        <begin position="711"/>
        <end position="727"/>
    </location>
</feature>
<dbReference type="InterPro" id="IPR045076">
    <property type="entry name" value="MutS"/>
</dbReference>
<dbReference type="Gene3D" id="3.40.50.300">
    <property type="entry name" value="P-loop containing nucleotide triphosphate hydrolases"/>
    <property type="match status" value="1"/>
</dbReference>
<dbReference type="GO" id="GO:0003684">
    <property type="term" value="F:damaged DNA binding"/>
    <property type="evidence" value="ECO:0007669"/>
    <property type="project" value="UniProtKB-UniRule"/>
</dbReference>
<evidence type="ECO:0000256" key="5">
    <source>
        <dbReference type="ARBA" id="ARBA00022840"/>
    </source>
</evidence>
<dbReference type="InterPro" id="IPR017261">
    <property type="entry name" value="DNA_mismatch_repair_MutS/MSH"/>
</dbReference>
<evidence type="ECO:0000256" key="11">
    <source>
        <dbReference type="SAM" id="Coils"/>
    </source>
</evidence>
<organism evidence="13 14">
    <name type="scientific">Treponema vincentii ATCC 35580</name>
    <dbReference type="NCBI Taxonomy" id="596324"/>
    <lineage>
        <taxon>Bacteria</taxon>
        <taxon>Pseudomonadati</taxon>
        <taxon>Spirochaetota</taxon>
        <taxon>Spirochaetia</taxon>
        <taxon>Spirochaetales</taxon>
        <taxon>Treponemataceae</taxon>
        <taxon>Treponema</taxon>
    </lineage>
</organism>
<protein>
    <recommendedName>
        <fullName evidence="2 9">DNA mismatch repair protein MutS</fullName>
    </recommendedName>
</protein>
<evidence type="ECO:0000256" key="1">
    <source>
        <dbReference type="ARBA" id="ARBA00006271"/>
    </source>
</evidence>
<dbReference type="SUPFAM" id="SSF53150">
    <property type="entry name" value="DNA repair protein MutS, domain II"/>
    <property type="match status" value="1"/>
</dbReference>
<feature type="coiled-coil region" evidence="11">
    <location>
        <begin position="441"/>
        <end position="471"/>
    </location>
</feature>
<evidence type="ECO:0000256" key="9">
    <source>
        <dbReference type="HAMAP-Rule" id="MF_00096"/>
    </source>
</evidence>
<dbReference type="InterPro" id="IPR000432">
    <property type="entry name" value="DNA_mismatch_repair_MutS_C"/>
</dbReference>
<keyword evidence="4 9" id="KW-0227">DNA damage</keyword>
<reference evidence="13 14" key="1">
    <citation type="submission" date="2009-07" db="EMBL/GenBank/DDBJ databases">
        <authorList>
            <person name="Madupu R."/>
            <person name="Sebastian Y."/>
            <person name="Durkin A.S."/>
            <person name="Torralba M."/>
            <person name="Methe B."/>
            <person name="Sutton G.G."/>
            <person name="Strausberg R.L."/>
            <person name="Nelson K.E."/>
        </authorList>
    </citation>
    <scope>NUCLEOTIDE SEQUENCE [LARGE SCALE GENOMIC DNA]</scope>
    <source>
        <strain evidence="13 14">ATCC 35580</strain>
    </source>
</reference>
<dbReference type="PROSITE" id="PS00486">
    <property type="entry name" value="DNA_MISMATCH_REPAIR_2"/>
    <property type="match status" value="1"/>
</dbReference>
<keyword evidence="5 9" id="KW-0067">ATP-binding</keyword>
<dbReference type="Gene3D" id="3.40.1170.10">
    <property type="entry name" value="DNA repair protein MutS, domain I"/>
    <property type="match status" value="1"/>
</dbReference>
<dbReference type="SUPFAM" id="SSF52540">
    <property type="entry name" value="P-loop containing nucleoside triphosphate hydrolases"/>
    <property type="match status" value="1"/>
</dbReference>
<comment type="caution">
    <text evidence="13">The sequence shown here is derived from an EMBL/GenBank/DDBJ whole genome shotgun (WGS) entry which is preliminary data.</text>
</comment>
<dbReference type="Pfam" id="PF05192">
    <property type="entry name" value="MutS_III"/>
    <property type="match status" value="1"/>
</dbReference>
<dbReference type="GO" id="GO:0140664">
    <property type="term" value="F:ATP-dependent DNA damage sensor activity"/>
    <property type="evidence" value="ECO:0007669"/>
    <property type="project" value="InterPro"/>
</dbReference>
<evidence type="ECO:0000313" key="13">
    <source>
        <dbReference type="EMBL" id="EEV20018.1"/>
    </source>
</evidence>
<dbReference type="InterPro" id="IPR036187">
    <property type="entry name" value="DNA_mismatch_repair_MutS_sf"/>
</dbReference>
<evidence type="ECO:0000256" key="3">
    <source>
        <dbReference type="ARBA" id="ARBA00022741"/>
    </source>
</evidence>
<gene>
    <name evidence="9 13" type="primary">mutS</name>
    <name evidence="13" type="ORF">TREVI0001_0784</name>
</gene>
<dbReference type="InterPro" id="IPR027417">
    <property type="entry name" value="P-loop_NTPase"/>
</dbReference>
<dbReference type="InterPro" id="IPR007696">
    <property type="entry name" value="DNA_mismatch_repair_MutS_core"/>
</dbReference>
<evidence type="ECO:0000256" key="8">
    <source>
        <dbReference type="ARBA" id="ARBA00024647"/>
    </source>
</evidence>
<name>C8PR93_9SPIR</name>
<dbReference type="Pfam" id="PF01624">
    <property type="entry name" value="MutS_I"/>
    <property type="match status" value="1"/>
</dbReference>
<dbReference type="NCBIfam" id="TIGR01070">
    <property type="entry name" value="mutS1"/>
    <property type="match status" value="1"/>
</dbReference>
<dbReference type="InterPro" id="IPR007860">
    <property type="entry name" value="DNA_mmatch_repair_MutS_con_dom"/>
</dbReference>
<evidence type="ECO:0000256" key="10">
    <source>
        <dbReference type="RuleBase" id="RU003756"/>
    </source>
</evidence>
<evidence type="ECO:0000259" key="12">
    <source>
        <dbReference type="PROSITE" id="PS00486"/>
    </source>
</evidence>
<keyword evidence="3 9" id="KW-0547">Nucleotide-binding</keyword>
<keyword evidence="11" id="KW-0175">Coiled coil</keyword>
<dbReference type="AlphaFoldDB" id="C8PR93"/>
<dbReference type="PANTHER" id="PTHR11361:SF34">
    <property type="entry name" value="DNA MISMATCH REPAIR PROTEIN MSH1, MITOCHONDRIAL"/>
    <property type="match status" value="1"/>
</dbReference>
<dbReference type="SMART" id="SM00534">
    <property type="entry name" value="MUTSac"/>
    <property type="match status" value="1"/>
</dbReference>
<proteinExistence type="inferred from homology"/>
<dbReference type="SMART" id="SM00533">
    <property type="entry name" value="MUTSd"/>
    <property type="match status" value="1"/>
</dbReference>
<keyword evidence="6 9" id="KW-0238">DNA-binding</keyword>
<evidence type="ECO:0000313" key="14">
    <source>
        <dbReference type="Proteomes" id="UP000004509"/>
    </source>
</evidence>
<comment type="function">
    <text evidence="8 9">This protein is involved in the repair of mismatches in DNA. It is possible that it carries out the mismatch recognition step. This protein has a weak ATPase activity.</text>
</comment>
<evidence type="ECO:0000256" key="4">
    <source>
        <dbReference type="ARBA" id="ARBA00022763"/>
    </source>
</evidence>
<sequence>MAKPAPITPMMQQYLSIKAQYKDAVLFFRLGDFYEMFNDDAIEVSKLLNLTLTQRTGSPMCGIPYHASRIYIARLLRAGKKVAICEQVSDVVPGELTERKIVEVITPGTATGDDFLEQGQNNYLAAVYCTPKEITYNGVTDVFIGFAYLDVSTGEFFATSFPRSDFAEQFKKELGRVQPREILIQISLADSVPALKALCGEYPQMLQNLYPDWHFSAASAEKRLCACFGTESLKSFGLTAPSPELPPAGLLLQYLDQTTGAALPHITGIKVYRDSDFVMMDDATRKNLELLQNLHDSTDAFTLFETVNYAKTAMGTRLLRQWLYHPLRTAEEINARLNKTVALFRNEKALAAVRTTLAAVLDIRRLTGRVAMQRAHGKDLLGIKQSLKACIELVHLSRINSLFFLQLPQELHDDMEGLYTLLDKSIAEDCPIALTEGGLIKQGWSEKLDELRDMRDNANKLLEAYLEKEREKSGIKNLKIKYNRLSGYFLEVTRGTLKTVEIPKHFIRRRSLTTADRFTTDDLSKLETKLNDVGENIIACEKELFLAVHTEVYNRIGLLHLLAKEIAELDVLQSFAYAAALHAWVKPEFSADGLLDIREGRHPVVENHLPAGEFVPNSIKLSSAADADIPSFALITGPNMAGKSTFLRQTALIVLLAQVGSFVPAEKALLTPVDCIFCRVGASDNLARGESTFLVEMTETAYILRNASVNSLVIMDEIGRGTSTGDGFSIARAVSEYLLQTIGAKTLFATHYHELAQLIHPRLQRLCLDVAETEGKIVFLKKVIEGIAAHSYGVHVAELAGLPETVIRRATELLNTQVSGTAVSTDFTVPEKKHPAPEKNLFSDEELIINEILSTDTDGTTPLQALQMISRWKKTLLPQN</sequence>
<dbReference type="EMBL" id="ACYH01000041">
    <property type="protein sequence ID" value="EEV20018.1"/>
    <property type="molecule type" value="Genomic_DNA"/>
</dbReference>
<dbReference type="InterPro" id="IPR005748">
    <property type="entry name" value="DNA_mismatch_repair_MutS"/>
</dbReference>
<dbReference type="InterPro" id="IPR036678">
    <property type="entry name" value="MutS_con_dom_sf"/>
</dbReference>
<dbReference type="GO" id="GO:0006298">
    <property type="term" value="P:mismatch repair"/>
    <property type="evidence" value="ECO:0007669"/>
    <property type="project" value="UniProtKB-UniRule"/>
</dbReference>
<dbReference type="eggNOG" id="COG0249">
    <property type="taxonomic scope" value="Bacteria"/>
</dbReference>
<dbReference type="SUPFAM" id="SSF55271">
    <property type="entry name" value="DNA repair protein MutS, domain I"/>
    <property type="match status" value="1"/>
</dbReference>
<dbReference type="OrthoDB" id="9802448at2"/>
<dbReference type="GO" id="GO:0005524">
    <property type="term" value="F:ATP binding"/>
    <property type="evidence" value="ECO:0007669"/>
    <property type="project" value="UniProtKB-UniRule"/>
</dbReference>
<evidence type="ECO:0000256" key="7">
    <source>
        <dbReference type="ARBA" id="ARBA00023204"/>
    </source>
</evidence>
<dbReference type="SUPFAM" id="SSF48334">
    <property type="entry name" value="DNA repair protein MutS, domain III"/>
    <property type="match status" value="1"/>
</dbReference>
<dbReference type="PANTHER" id="PTHR11361">
    <property type="entry name" value="DNA MISMATCH REPAIR PROTEIN MUTS FAMILY MEMBER"/>
    <property type="match status" value="1"/>
</dbReference>
<accession>C8PR93</accession>
<dbReference type="Pfam" id="PF00488">
    <property type="entry name" value="MutS_V"/>
    <property type="match status" value="1"/>
</dbReference>
<dbReference type="InterPro" id="IPR016151">
    <property type="entry name" value="DNA_mismatch_repair_MutS_N"/>
</dbReference>
<evidence type="ECO:0000256" key="2">
    <source>
        <dbReference type="ARBA" id="ARBA00021982"/>
    </source>
</evidence>
<comment type="similarity">
    <text evidence="1 9 10">Belongs to the DNA mismatch repair MutS family.</text>
</comment>
<dbReference type="NCBIfam" id="NF003810">
    <property type="entry name" value="PRK05399.1"/>
    <property type="match status" value="1"/>
</dbReference>
<dbReference type="Proteomes" id="UP000004509">
    <property type="component" value="Unassembled WGS sequence"/>
</dbReference>
<dbReference type="Gene3D" id="3.30.420.110">
    <property type="entry name" value="MutS, connector domain"/>
    <property type="match status" value="1"/>
</dbReference>
<dbReference type="STRING" id="596324.TREVI0001_0784"/>
<dbReference type="GO" id="GO:0005829">
    <property type="term" value="C:cytosol"/>
    <property type="evidence" value="ECO:0007669"/>
    <property type="project" value="TreeGrafter"/>
</dbReference>
<dbReference type="PIRSF" id="PIRSF037677">
    <property type="entry name" value="DNA_mis_repair_Msh6"/>
    <property type="match status" value="1"/>
</dbReference>
<feature type="binding site" evidence="9">
    <location>
        <begin position="637"/>
        <end position="644"/>
    </location>
    <ligand>
        <name>ATP</name>
        <dbReference type="ChEBI" id="CHEBI:30616"/>
    </ligand>
</feature>
<dbReference type="HAMAP" id="MF_00096">
    <property type="entry name" value="MutS"/>
    <property type="match status" value="1"/>
</dbReference>
<dbReference type="Pfam" id="PF05190">
    <property type="entry name" value="MutS_IV"/>
    <property type="match status" value="1"/>
</dbReference>
<dbReference type="GO" id="GO:0030983">
    <property type="term" value="F:mismatched DNA binding"/>
    <property type="evidence" value="ECO:0007669"/>
    <property type="project" value="InterPro"/>
</dbReference>
<dbReference type="InterPro" id="IPR007695">
    <property type="entry name" value="DNA_mismatch_repair_MutS-lik_N"/>
</dbReference>
<dbReference type="RefSeq" id="WP_006189054.1">
    <property type="nucleotide sequence ID" value="NZ_ACYH01000041.1"/>
</dbReference>
<dbReference type="Gene3D" id="1.10.1420.10">
    <property type="match status" value="2"/>
</dbReference>